<protein>
    <submittedName>
        <fullName evidence="1">Uncharacterized protein</fullName>
    </submittedName>
</protein>
<accession>A0AC11AJV7</accession>
<reference evidence="1" key="1">
    <citation type="submission" date="2020-11" db="EMBL/GenBank/DDBJ databases">
        <authorList>
            <person name="Davenport K.M."/>
            <person name="Bickhart D.M."/>
            <person name="Smith T.P.L."/>
            <person name="Murdoch B.M."/>
            <person name="Rosen B.D."/>
        </authorList>
    </citation>
    <scope>NUCLEOTIDE SEQUENCE [LARGE SCALE GENOMIC DNA]</scope>
    <source>
        <strain evidence="1">OAR_USU_Benz2616</strain>
    </source>
</reference>
<proteinExistence type="predicted"/>
<organism evidence="1">
    <name type="scientific">Ovis aries</name>
    <name type="common">Sheep</name>
    <dbReference type="NCBI Taxonomy" id="9940"/>
    <lineage>
        <taxon>Eukaryota</taxon>
        <taxon>Metazoa</taxon>
        <taxon>Chordata</taxon>
        <taxon>Craniata</taxon>
        <taxon>Vertebrata</taxon>
        <taxon>Euteleostomi</taxon>
        <taxon>Mammalia</taxon>
        <taxon>Eutheria</taxon>
        <taxon>Laurasiatheria</taxon>
        <taxon>Artiodactyla</taxon>
        <taxon>Ruminantia</taxon>
        <taxon>Pecora</taxon>
        <taxon>Bovidae</taxon>
        <taxon>Caprinae</taxon>
        <taxon>Ovis</taxon>
    </lineage>
</organism>
<reference evidence="1" key="2">
    <citation type="submission" date="2025-08" db="UniProtKB">
        <authorList>
            <consortium name="Ensembl"/>
        </authorList>
    </citation>
    <scope>IDENTIFICATION</scope>
</reference>
<name>A0AC11AJV7_SHEEP</name>
<dbReference type="Ensembl" id="ENSOART00020000295.2">
    <property type="protein sequence ID" value="ENSOARP00020000214.2"/>
    <property type="gene ID" value="ENSOARG00020023318.2"/>
</dbReference>
<sequence>SPPLPPFSPSLLLLFLSSPPLPFILPPHLPFPLLPCPFPHSSFIFNFLFFTHVLVAEIYFEPDFRFPPDCKVYTEVCTREYDPICASDAKTYSNECTFCNEKMNNDANIYFQHFGECEY</sequence>
<evidence type="ECO:0000313" key="1">
    <source>
        <dbReference type="Ensembl" id="ENSOARP00020000214.2"/>
    </source>
</evidence>
<reference evidence="1" key="3">
    <citation type="submission" date="2025-09" db="UniProtKB">
        <authorList>
            <consortium name="Ensembl"/>
        </authorList>
    </citation>
    <scope>IDENTIFICATION</scope>
</reference>